<feature type="compositionally biased region" description="Gly residues" evidence="1">
    <location>
        <begin position="54"/>
        <end position="69"/>
    </location>
</feature>
<feature type="region of interest" description="Disordered" evidence="1">
    <location>
        <begin position="1"/>
        <end position="80"/>
    </location>
</feature>
<evidence type="ECO:0000313" key="2">
    <source>
        <dbReference type="EMBL" id="EWC61232.1"/>
    </source>
</evidence>
<dbReference type="AlphaFoldDB" id="W7IWN1"/>
<accession>W7IWN1</accession>
<proteinExistence type="predicted"/>
<reference evidence="2 3" key="1">
    <citation type="journal article" date="2014" name="Genome Announc.">
        <title>Draft Genome Sequence of the Antitrypanosomally Active Sponge-Associated Bacterium Actinokineospora sp. Strain EG49.</title>
        <authorList>
            <person name="Harjes J."/>
            <person name="Ryu T."/>
            <person name="Abdelmohsen U.R."/>
            <person name="Moitinho-Silva L."/>
            <person name="Horn H."/>
            <person name="Ravasi T."/>
            <person name="Hentschel U."/>
        </authorList>
    </citation>
    <scope>NUCLEOTIDE SEQUENCE [LARGE SCALE GENOMIC DNA]</scope>
    <source>
        <strain evidence="2 3">EG49</strain>
    </source>
</reference>
<keyword evidence="3" id="KW-1185">Reference proteome</keyword>
<comment type="caution">
    <text evidence="2">The sequence shown here is derived from an EMBL/GenBank/DDBJ whole genome shotgun (WGS) entry which is preliminary data.</text>
</comment>
<evidence type="ECO:0000256" key="1">
    <source>
        <dbReference type="SAM" id="MobiDB-lite"/>
    </source>
</evidence>
<organism evidence="2 3">
    <name type="scientific">Actinokineospora spheciospongiae</name>
    <dbReference type="NCBI Taxonomy" id="909613"/>
    <lineage>
        <taxon>Bacteria</taxon>
        <taxon>Bacillati</taxon>
        <taxon>Actinomycetota</taxon>
        <taxon>Actinomycetes</taxon>
        <taxon>Pseudonocardiales</taxon>
        <taxon>Pseudonocardiaceae</taxon>
        <taxon>Actinokineospora</taxon>
    </lineage>
</organism>
<sequence length="80" mass="8148">MCPPTPQRGRGRPSGARAAHHFGHRGPDGGNAEVGSGRRRRPRPGCAGVRRGRGGGAAEPGREAAGGGPPAHRGRSPDTR</sequence>
<gene>
    <name evidence="2" type="ORF">UO65_3498</name>
</gene>
<dbReference type="Proteomes" id="UP000019277">
    <property type="component" value="Unassembled WGS sequence"/>
</dbReference>
<dbReference type="EMBL" id="AYXG01000123">
    <property type="protein sequence ID" value="EWC61232.1"/>
    <property type="molecule type" value="Genomic_DNA"/>
</dbReference>
<evidence type="ECO:0000313" key="3">
    <source>
        <dbReference type="Proteomes" id="UP000019277"/>
    </source>
</evidence>
<protein>
    <submittedName>
        <fullName evidence="2">Uncharacterized protein</fullName>
    </submittedName>
</protein>
<name>W7IWN1_9PSEU</name>